<evidence type="ECO:0000256" key="6">
    <source>
        <dbReference type="ARBA" id="ARBA00022692"/>
    </source>
</evidence>
<feature type="domain" description="HMA" evidence="16">
    <location>
        <begin position="92"/>
        <end position="158"/>
    </location>
</feature>
<comment type="similarity">
    <text evidence="2">Belongs to the cation transport ATPase (P-type) (TC 3.A.3) family. Type IB subfamily.</text>
</comment>
<evidence type="ECO:0000259" key="16">
    <source>
        <dbReference type="PROSITE" id="PS50846"/>
    </source>
</evidence>
<dbReference type="GO" id="GO:0005886">
    <property type="term" value="C:plasma membrane"/>
    <property type="evidence" value="ECO:0007669"/>
    <property type="project" value="UniProtKB-SubCell"/>
</dbReference>
<dbReference type="SUPFAM" id="SSF81653">
    <property type="entry name" value="Calcium ATPase, transduction domain A"/>
    <property type="match status" value="1"/>
</dbReference>
<evidence type="ECO:0000256" key="7">
    <source>
        <dbReference type="ARBA" id="ARBA00022723"/>
    </source>
</evidence>
<feature type="transmembrane region" description="Helical" evidence="15">
    <location>
        <begin position="751"/>
        <end position="768"/>
    </location>
</feature>
<feature type="transmembrane region" description="Helical" evidence="15">
    <location>
        <begin position="180"/>
        <end position="200"/>
    </location>
</feature>
<dbReference type="InterPro" id="IPR059000">
    <property type="entry name" value="ATPase_P-type_domA"/>
</dbReference>
<keyword evidence="11" id="KW-1278">Translocase</keyword>
<dbReference type="Pfam" id="PF00702">
    <property type="entry name" value="Hydrolase"/>
    <property type="match status" value="1"/>
</dbReference>
<keyword evidence="6 15" id="KW-0812">Transmembrane</keyword>
<dbReference type="GO" id="GO:0055070">
    <property type="term" value="P:copper ion homeostasis"/>
    <property type="evidence" value="ECO:0007669"/>
    <property type="project" value="TreeGrafter"/>
</dbReference>
<evidence type="ECO:0000313" key="17">
    <source>
        <dbReference type="EMBL" id="VAW77311.1"/>
    </source>
</evidence>
<name>A0A3B0YCZ4_9ZZZZ</name>
<dbReference type="GO" id="GO:0005507">
    <property type="term" value="F:copper ion binding"/>
    <property type="evidence" value="ECO:0007669"/>
    <property type="project" value="TreeGrafter"/>
</dbReference>
<keyword evidence="3" id="KW-0813">Transport</keyword>
<evidence type="ECO:0000256" key="1">
    <source>
        <dbReference type="ARBA" id="ARBA00004651"/>
    </source>
</evidence>
<keyword evidence="4" id="KW-1003">Cell membrane</keyword>
<dbReference type="FunFam" id="2.70.150.10:FF:000002">
    <property type="entry name" value="Copper-transporting ATPase 1, putative"/>
    <property type="match status" value="1"/>
</dbReference>
<reference evidence="17" key="1">
    <citation type="submission" date="2018-06" db="EMBL/GenBank/DDBJ databases">
        <authorList>
            <person name="Zhirakovskaya E."/>
        </authorList>
    </citation>
    <scope>NUCLEOTIDE SEQUENCE</scope>
</reference>
<dbReference type="Gene3D" id="3.40.50.1000">
    <property type="entry name" value="HAD superfamily/HAD-like"/>
    <property type="match status" value="1"/>
</dbReference>
<dbReference type="InterPro" id="IPR027256">
    <property type="entry name" value="P-typ_ATPase_IB"/>
</dbReference>
<organism evidence="17">
    <name type="scientific">hydrothermal vent metagenome</name>
    <dbReference type="NCBI Taxonomy" id="652676"/>
    <lineage>
        <taxon>unclassified sequences</taxon>
        <taxon>metagenomes</taxon>
        <taxon>ecological metagenomes</taxon>
    </lineage>
</organism>
<dbReference type="SUPFAM" id="SSF81665">
    <property type="entry name" value="Calcium ATPase, transmembrane domain M"/>
    <property type="match status" value="1"/>
</dbReference>
<feature type="transmembrane region" description="Helical" evidence="15">
    <location>
        <begin position="273"/>
        <end position="291"/>
    </location>
</feature>
<dbReference type="InterPro" id="IPR001757">
    <property type="entry name" value="P_typ_ATPase"/>
</dbReference>
<keyword evidence="5" id="KW-0597">Phosphoprotein</keyword>
<feature type="transmembrane region" description="Helical" evidence="15">
    <location>
        <begin position="212"/>
        <end position="233"/>
    </location>
</feature>
<keyword evidence="8" id="KW-0547">Nucleotide-binding</keyword>
<dbReference type="PANTHER" id="PTHR43520">
    <property type="entry name" value="ATP7, ISOFORM B"/>
    <property type="match status" value="1"/>
</dbReference>
<dbReference type="InterPro" id="IPR018303">
    <property type="entry name" value="ATPase_P-typ_P_site"/>
</dbReference>
<keyword evidence="17" id="KW-0378">Hydrolase</keyword>
<gene>
    <name evidence="17" type="ORF">MNBD_GAMMA15-268</name>
</gene>
<dbReference type="PANTHER" id="PTHR43520:SF5">
    <property type="entry name" value="CATION-TRANSPORTING P-TYPE ATPASE-RELATED"/>
    <property type="match status" value="1"/>
</dbReference>
<dbReference type="InterPro" id="IPR008250">
    <property type="entry name" value="ATPase_P-typ_transduc_dom_A_sf"/>
</dbReference>
<dbReference type="GO" id="GO:0005524">
    <property type="term" value="F:ATP binding"/>
    <property type="evidence" value="ECO:0007669"/>
    <property type="project" value="UniProtKB-KW"/>
</dbReference>
<dbReference type="EMBL" id="UOFN01000075">
    <property type="protein sequence ID" value="VAW77311.1"/>
    <property type="molecule type" value="Genomic_DNA"/>
</dbReference>
<keyword evidence="13" id="KW-0406">Ion transport</keyword>
<dbReference type="InterPro" id="IPR036412">
    <property type="entry name" value="HAD-like_sf"/>
</dbReference>
<dbReference type="InterPro" id="IPR021993">
    <property type="entry name" value="ATPase-cat-bd"/>
</dbReference>
<dbReference type="NCBIfam" id="TIGR01511">
    <property type="entry name" value="ATPase-IB1_Cu"/>
    <property type="match status" value="1"/>
</dbReference>
<dbReference type="PRINTS" id="PR00119">
    <property type="entry name" value="CATATPASE"/>
</dbReference>
<dbReference type="AlphaFoldDB" id="A0A3B0YCZ4"/>
<dbReference type="Gene3D" id="3.40.1110.10">
    <property type="entry name" value="Calcium-transporting ATPase, cytoplasmic domain N"/>
    <property type="match status" value="1"/>
</dbReference>
<dbReference type="InterPro" id="IPR036163">
    <property type="entry name" value="HMA_dom_sf"/>
</dbReference>
<evidence type="ECO:0000256" key="8">
    <source>
        <dbReference type="ARBA" id="ARBA00022741"/>
    </source>
</evidence>
<comment type="subcellular location">
    <subcellularLocation>
        <location evidence="1">Cell membrane</location>
        <topology evidence="1">Multi-pass membrane protein</topology>
    </subcellularLocation>
</comment>
<accession>A0A3B0YCZ4</accession>
<dbReference type="GO" id="GO:0016887">
    <property type="term" value="F:ATP hydrolysis activity"/>
    <property type="evidence" value="ECO:0007669"/>
    <property type="project" value="InterPro"/>
</dbReference>
<keyword evidence="14 15" id="KW-0472">Membrane</keyword>
<dbReference type="SUPFAM" id="SSF56784">
    <property type="entry name" value="HAD-like"/>
    <property type="match status" value="1"/>
</dbReference>
<dbReference type="PROSITE" id="PS00154">
    <property type="entry name" value="ATPASE_E1_E2"/>
    <property type="match status" value="1"/>
</dbReference>
<evidence type="ECO:0000256" key="2">
    <source>
        <dbReference type="ARBA" id="ARBA00006024"/>
    </source>
</evidence>
<evidence type="ECO:0000256" key="15">
    <source>
        <dbReference type="SAM" id="Phobius"/>
    </source>
</evidence>
<dbReference type="NCBIfam" id="TIGR01512">
    <property type="entry name" value="ATPase-IB2_Cd"/>
    <property type="match status" value="1"/>
</dbReference>
<evidence type="ECO:0000256" key="4">
    <source>
        <dbReference type="ARBA" id="ARBA00022475"/>
    </source>
</evidence>
<dbReference type="InterPro" id="IPR023298">
    <property type="entry name" value="ATPase_P-typ_TM_dom_sf"/>
</dbReference>
<evidence type="ECO:0000256" key="13">
    <source>
        <dbReference type="ARBA" id="ARBA00023065"/>
    </source>
</evidence>
<evidence type="ECO:0000256" key="5">
    <source>
        <dbReference type="ARBA" id="ARBA00022553"/>
    </source>
</evidence>
<keyword evidence="10" id="KW-0460">Magnesium</keyword>
<dbReference type="Gene3D" id="3.30.70.100">
    <property type="match status" value="1"/>
</dbReference>
<evidence type="ECO:0000256" key="11">
    <source>
        <dbReference type="ARBA" id="ARBA00022967"/>
    </source>
</evidence>
<evidence type="ECO:0000256" key="12">
    <source>
        <dbReference type="ARBA" id="ARBA00022989"/>
    </source>
</evidence>
<proteinExistence type="inferred from homology"/>
<keyword evidence="9" id="KW-0067">ATP-binding</keyword>
<dbReference type="EC" id="3.6.3.4" evidence="17"/>
<dbReference type="PROSITE" id="PS50846">
    <property type="entry name" value="HMA_2"/>
    <property type="match status" value="1"/>
</dbReference>
<dbReference type="InterPro" id="IPR023299">
    <property type="entry name" value="ATPase_P-typ_cyto_dom_N"/>
</dbReference>
<dbReference type="GO" id="GO:0043682">
    <property type="term" value="F:P-type divalent copper transporter activity"/>
    <property type="evidence" value="ECO:0007669"/>
    <property type="project" value="TreeGrafter"/>
</dbReference>
<dbReference type="Pfam" id="PF12156">
    <property type="entry name" value="ATPase-cat_bd"/>
    <property type="match status" value="1"/>
</dbReference>
<keyword evidence="12 15" id="KW-1133">Transmembrane helix</keyword>
<evidence type="ECO:0000256" key="14">
    <source>
        <dbReference type="ARBA" id="ARBA00023136"/>
    </source>
</evidence>
<dbReference type="CDD" id="cd00371">
    <property type="entry name" value="HMA"/>
    <property type="match status" value="1"/>
</dbReference>
<dbReference type="SUPFAM" id="SSF55008">
    <property type="entry name" value="HMA, heavy metal-associated domain"/>
    <property type="match status" value="1"/>
</dbReference>
<evidence type="ECO:0000256" key="9">
    <source>
        <dbReference type="ARBA" id="ARBA00022840"/>
    </source>
</evidence>
<dbReference type="Pfam" id="PF00403">
    <property type="entry name" value="HMA"/>
    <property type="match status" value="1"/>
</dbReference>
<dbReference type="NCBIfam" id="TIGR01494">
    <property type="entry name" value="ATPase_P-type"/>
    <property type="match status" value="2"/>
</dbReference>
<dbReference type="Pfam" id="PF00122">
    <property type="entry name" value="E1-E2_ATPase"/>
    <property type="match status" value="1"/>
</dbReference>
<dbReference type="InterPro" id="IPR023214">
    <property type="entry name" value="HAD_sf"/>
</dbReference>
<evidence type="ECO:0000256" key="10">
    <source>
        <dbReference type="ARBA" id="ARBA00022842"/>
    </source>
</evidence>
<evidence type="ECO:0000256" key="3">
    <source>
        <dbReference type="ARBA" id="ARBA00022448"/>
    </source>
</evidence>
<feature type="transmembrane region" description="Helical" evidence="15">
    <location>
        <begin position="451"/>
        <end position="476"/>
    </location>
</feature>
<dbReference type="InterPro" id="IPR006121">
    <property type="entry name" value="HMA_dom"/>
</dbReference>
<feature type="transmembrane region" description="Helical" evidence="15">
    <location>
        <begin position="425"/>
        <end position="445"/>
    </location>
</feature>
<keyword evidence="7" id="KW-0479">Metal-binding</keyword>
<sequence>METECFHCGLPVPAGFDYSVVIDNKAQPMCCRGCQAVATAIVDGGLVDFYRYRTEHSPQAAGLVPEQLSEWALFDRDDLQKSFVRQKAGEQREASLILEGIVCAACVWLNERHVKALPGVVDFTVNYSTHRARVSWDNSRIQLSDILEAVSAIGYHAHPFDPGRQEQLYKQERTRAMRRLAVAGLGMMQVMMLAVALYAGEADGMDSGLRQFLRWVSLLLTVPVVLYSARPFFSSAWRDMKRRRAGMDVPVTLAISAAFLASAWATINGSGEIYFDSVTMFTFFLLAGRFLEMGARHRAGQAAEELVKLLPATAARLDENGEQRIPVADLVVGDRVLVRPGESVPADGRVIEGQSSVDESLLTGESHPCRRQPGDLLVGGSVNNESPLVMEIEQVGEETVLSSIVRLLDRAQTEKPSVAKLADRIAGWFVAALLVLTTGVAVWWWQYDPTHAFAITLSVLVVTCPCALSLATPAAVTAATGALTRLGVLTTRGHALETLAHATHMIFDKTGTLTEGKLSLSQVELFSTRDREHCLSLAAALEQASEHPIANALRREAEVSGEAKTLIATPGEGIEGWIDGDCYRIGTAAFVTGLLTEAPDQALPDGVVLGDENGLLAHFLFTDPIREQAHEALNQLRGLGLEIELLSGDENLAVQQVASSLQIAHAKARCRPEDKLARIRALQGKGAIVAMVGDGVNDAPVLAAAQVSVAMGGGTQLAHASADMVLLSEQLIHLADAVRTSRRTLQVIRQNLVWALGYNLLAIPLAASGQIAPWMAAIGMSASSLVVVVNALRLRQG</sequence>
<dbReference type="NCBIfam" id="TIGR01525">
    <property type="entry name" value="ATPase-IB_hvy"/>
    <property type="match status" value="1"/>
</dbReference>
<feature type="transmembrane region" description="Helical" evidence="15">
    <location>
        <begin position="245"/>
        <end position="267"/>
    </location>
</feature>
<dbReference type="Gene3D" id="2.70.150.10">
    <property type="entry name" value="Calcium-transporting ATPase, cytoplasmic transduction domain A"/>
    <property type="match status" value="1"/>
</dbReference>
<protein>
    <submittedName>
        <fullName evidence="17">Type cbb3 cytochrome oxidase biogenesis protein CcoI Copper-translocating P-type ATPase</fullName>
        <ecNumber evidence="17">3.6.3.4</ecNumber>
    </submittedName>
</protein>
<dbReference type="CDD" id="cd02079">
    <property type="entry name" value="P-type_ATPase_HM"/>
    <property type="match status" value="1"/>
</dbReference>